<proteinExistence type="predicted"/>
<dbReference type="AlphaFoldDB" id="A0A2S5TKY7"/>
<evidence type="ECO:0000256" key="1">
    <source>
        <dbReference type="SAM" id="MobiDB-lite"/>
    </source>
</evidence>
<feature type="region of interest" description="Disordered" evidence="1">
    <location>
        <begin position="1"/>
        <end position="23"/>
    </location>
</feature>
<organism evidence="4 5">
    <name type="scientific">Solimonas fluminis</name>
    <dbReference type="NCBI Taxonomy" id="2086571"/>
    <lineage>
        <taxon>Bacteria</taxon>
        <taxon>Pseudomonadati</taxon>
        <taxon>Pseudomonadota</taxon>
        <taxon>Gammaproteobacteria</taxon>
        <taxon>Nevskiales</taxon>
        <taxon>Nevskiaceae</taxon>
        <taxon>Solimonas</taxon>
    </lineage>
</organism>
<comment type="caution">
    <text evidence="4">The sequence shown here is derived from an EMBL/GenBank/DDBJ whole genome shotgun (WGS) entry which is preliminary data.</text>
</comment>
<dbReference type="Pfam" id="PF13464">
    <property type="entry name" value="RodZ_C"/>
    <property type="match status" value="1"/>
</dbReference>
<feature type="transmembrane region" description="Helical" evidence="2">
    <location>
        <begin position="121"/>
        <end position="141"/>
    </location>
</feature>
<dbReference type="OrthoDB" id="9790252at2"/>
<feature type="compositionally biased region" description="Polar residues" evidence="1">
    <location>
        <begin position="1"/>
        <end position="11"/>
    </location>
</feature>
<keyword evidence="2" id="KW-1133">Transmembrane helix</keyword>
<dbReference type="Gene3D" id="1.10.260.40">
    <property type="entry name" value="lambda repressor-like DNA-binding domains"/>
    <property type="match status" value="1"/>
</dbReference>
<evidence type="ECO:0000259" key="3">
    <source>
        <dbReference type="Pfam" id="PF13464"/>
    </source>
</evidence>
<accession>A0A2S5TKY7</accession>
<protein>
    <recommendedName>
        <fullName evidence="3">Cytoskeleton protein RodZ-like C-terminal domain-containing protein</fullName>
    </recommendedName>
</protein>
<keyword evidence="5" id="KW-1185">Reference proteome</keyword>
<sequence>MNAENETQTTGELPATATEASPGAMIRQGRERMHLSLDELAGVTKLSYHTIESLERDDFNALLEPVYVRGYYRKCAKVLDIPEKALLDAYQARVAPKQPLPPAKLRLASGADLGSASRLPVTLAIAGAVVAVLVCAVVWFARGSGQPAPQSVDAGQASIAVTGEPQATVPATEIAVPPATPAEVPATAAPDATLSAPAAAPVEGATAAAAATPGGTAPAAASVAAPAAAPAASAGSAVLSFTATSWVRVDDASGKTLFNGLAQPNESHVLNGALPLNVFLGNAPAVKVEFGGKPFDTQAFQRDNKTARFTLPAR</sequence>
<name>A0A2S5TKY7_9GAMM</name>
<reference evidence="4 5" key="1">
    <citation type="submission" date="2018-02" db="EMBL/GenBank/DDBJ databases">
        <title>Genome sequencing of Solimonas sp. HR-BB.</title>
        <authorList>
            <person name="Lee Y."/>
            <person name="Jeon C.O."/>
        </authorList>
    </citation>
    <scope>NUCLEOTIDE SEQUENCE [LARGE SCALE GENOMIC DNA]</scope>
    <source>
        <strain evidence="4 5">HR-BB</strain>
    </source>
</reference>
<evidence type="ECO:0000256" key="2">
    <source>
        <dbReference type="SAM" id="Phobius"/>
    </source>
</evidence>
<dbReference type="InterPro" id="IPR001387">
    <property type="entry name" value="Cro/C1-type_HTH"/>
</dbReference>
<dbReference type="EMBL" id="PSNW01000001">
    <property type="protein sequence ID" value="PPE75617.1"/>
    <property type="molecule type" value="Genomic_DNA"/>
</dbReference>
<keyword evidence="2" id="KW-0472">Membrane</keyword>
<gene>
    <name evidence="4" type="ORF">C3942_01615</name>
</gene>
<dbReference type="PANTHER" id="PTHR34475:SF1">
    <property type="entry name" value="CYTOSKELETON PROTEIN RODZ"/>
    <property type="match status" value="1"/>
</dbReference>
<dbReference type="RefSeq" id="WP_104228583.1">
    <property type="nucleotide sequence ID" value="NZ_PSNW01000001.1"/>
</dbReference>
<dbReference type="CDD" id="cd00093">
    <property type="entry name" value="HTH_XRE"/>
    <property type="match status" value="1"/>
</dbReference>
<evidence type="ECO:0000313" key="5">
    <source>
        <dbReference type="Proteomes" id="UP000238220"/>
    </source>
</evidence>
<dbReference type="InterPro" id="IPR050400">
    <property type="entry name" value="Bact_Cytoskel_RodZ"/>
</dbReference>
<dbReference type="Pfam" id="PF13413">
    <property type="entry name" value="HTH_25"/>
    <property type="match status" value="1"/>
</dbReference>
<dbReference type="Proteomes" id="UP000238220">
    <property type="component" value="Unassembled WGS sequence"/>
</dbReference>
<feature type="domain" description="Cytoskeleton protein RodZ-like C-terminal" evidence="3">
    <location>
        <begin position="238"/>
        <end position="310"/>
    </location>
</feature>
<dbReference type="InterPro" id="IPR025194">
    <property type="entry name" value="RodZ-like_C"/>
</dbReference>
<dbReference type="SUPFAM" id="SSF47413">
    <property type="entry name" value="lambda repressor-like DNA-binding domains"/>
    <property type="match status" value="1"/>
</dbReference>
<dbReference type="PANTHER" id="PTHR34475">
    <property type="match status" value="1"/>
</dbReference>
<evidence type="ECO:0000313" key="4">
    <source>
        <dbReference type="EMBL" id="PPE75617.1"/>
    </source>
</evidence>
<keyword evidence="2" id="KW-0812">Transmembrane</keyword>
<dbReference type="InterPro" id="IPR010982">
    <property type="entry name" value="Lambda_DNA-bd_dom_sf"/>
</dbReference>
<dbReference type="GO" id="GO:0003677">
    <property type="term" value="F:DNA binding"/>
    <property type="evidence" value="ECO:0007669"/>
    <property type="project" value="InterPro"/>
</dbReference>